<dbReference type="EMBL" id="CP002446">
    <property type="protein sequence ID" value="ADV26024.1"/>
    <property type="molecule type" value="Genomic_DNA"/>
</dbReference>
<dbReference type="HOGENOM" id="CLU_2670235_0_0_6"/>
<sequence>MALCRPHFPTLPSMPDLVLRDIDPILAERIQRVALARGWGLRETALRLIEQGLFSAEEEVRSGFENPEVEALAEAIAALKELPAGRGF</sequence>
<accession>E6WPR9</accession>
<name>E6WPR9_PSEUU</name>
<proteinExistence type="predicted"/>
<keyword evidence="2" id="KW-1185">Reference proteome</keyword>
<gene>
    <name evidence="1" type="ordered locus">Psesu_0162</name>
</gene>
<dbReference type="STRING" id="743721.Psesu_0162"/>
<protein>
    <submittedName>
        <fullName evidence="1">Uncharacterized protein</fullName>
    </submittedName>
</protein>
<evidence type="ECO:0000313" key="1">
    <source>
        <dbReference type="EMBL" id="ADV26024.1"/>
    </source>
</evidence>
<dbReference type="Proteomes" id="UP000008632">
    <property type="component" value="Chromosome"/>
</dbReference>
<organism evidence="1 2">
    <name type="scientific">Pseudoxanthomonas suwonensis (strain 11-1)</name>
    <dbReference type="NCBI Taxonomy" id="743721"/>
    <lineage>
        <taxon>Bacteria</taxon>
        <taxon>Pseudomonadati</taxon>
        <taxon>Pseudomonadota</taxon>
        <taxon>Gammaproteobacteria</taxon>
        <taxon>Lysobacterales</taxon>
        <taxon>Lysobacteraceae</taxon>
        <taxon>Pseudoxanthomonas</taxon>
    </lineage>
</organism>
<dbReference type="KEGG" id="psu:Psesu_0162"/>
<dbReference type="AlphaFoldDB" id="E6WPR9"/>
<evidence type="ECO:0000313" key="2">
    <source>
        <dbReference type="Proteomes" id="UP000008632"/>
    </source>
</evidence>
<reference evidence="1 2" key="1">
    <citation type="submission" date="2011-01" db="EMBL/GenBank/DDBJ databases">
        <title>Complete sequence of Pseudoxanthomonas suwonensis 11-1.</title>
        <authorList>
            <consortium name="US DOE Joint Genome Institute"/>
            <person name="Lucas S."/>
            <person name="Copeland A."/>
            <person name="Lapidus A."/>
            <person name="Cheng J.-F."/>
            <person name="Goodwin L."/>
            <person name="Pitluck S."/>
            <person name="Teshima H."/>
            <person name="Detter J.C."/>
            <person name="Han C."/>
            <person name="Tapia R."/>
            <person name="Land M."/>
            <person name="Hauser L."/>
            <person name="Kyrpides N."/>
            <person name="Ivanova N."/>
            <person name="Ovchinnikova G."/>
            <person name="Siebers A.K."/>
            <person name="Allgaier M."/>
            <person name="Thelen M.P."/>
            <person name="Hugenholtz P."/>
            <person name="Gladden J."/>
            <person name="Woyke T."/>
        </authorList>
    </citation>
    <scope>NUCLEOTIDE SEQUENCE [LARGE SCALE GENOMIC DNA]</scope>
    <source>
        <strain evidence="2">11-1</strain>
    </source>
</reference>
<dbReference type="eggNOG" id="ENOG50301WP">
    <property type="taxonomic scope" value="Bacteria"/>
</dbReference>